<feature type="transmembrane region" description="Helical" evidence="1">
    <location>
        <begin position="95"/>
        <end position="120"/>
    </location>
</feature>
<dbReference type="Proteomes" id="UP000481643">
    <property type="component" value="Unassembled WGS sequence"/>
</dbReference>
<dbReference type="AlphaFoldDB" id="A0A6L3YE80"/>
<keyword evidence="1" id="KW-0472">Membrane</keyword>
<evidence type="ECO:0000313" key="3">
    <source>
        <dbReference type="Proteomes" id="UP000481643"/>
    </source>
</evidence>
<name>A0A6L3YE80_9HYPH</name>
<organism evidence="2 3">
    <name type="scientific">Brucella tritici</name>
    <dbReference type="NCBI Taxonomy" id="94626"/>
    <lineage>
        <taxon>Bacteria</taxon>
        <taxon>Pseudomonadati</taxon>
        <taxon>Pseudomonadota</taxon>
        <taxon>Alphaproteobacteria</taxon>
        <taxon>Hyphomicrobiales</taxon>
        <taxon>Brucellaceae</taxon>
        <taxon>Brucella/Ochrobactrum group</taxon>
        <taxon>Brucella</taxon>
    </lineage>
</organism>
<evidence type="ECO:0000313" key="2">
    <source>
        <dbReference type="EMBL" id="KAB2680242.1"/>
    </source>
</evidence>
<dbReference type="RefSeq" id="WP_151652838.1">
    <property type="nucleotide sequence ID" value="NZ_WBVX01000028.1"/>
</dbReference>
<accession>A0A6L3YE80</accession>
<feature type="transmembrane region" description="Helical" evidence="1">
    <location>
        <begin position="31"/>
        <end position="49"/>
    </location>
</feature>
<keyword evidence="1" id="KW-1133">Transmembrane helix</keyword>
<gene>
    <name evidence="2" type="ORF">F9L08_21280</name>
</gene>
<sequence length="124" mass="13233">MTRNGAGQSHITVRDNLSRPKMSRRIYARRAALTGLLIAATFFCVILQSRVGTSMAIPIAGLAIAFAAMFAAPVAEATARQSIIKLPTKAAGRWLTFFILLAGSPILAPLALVFSTVQFLRSAT</sequence>
<reference evidence="2 3" key="1">
    <citation type="submission" date="2019-09" db="EMBL/GenBank/DDBJ databases">
        <title>Taxonomic organization of the family Brucellaceae based on a phylogenomic approach.</title>
        <authorList>
            <person name="Leclercq S."/>
            <person name="Cloeckaert A."/>
            <person name="Zygmunt M.S."/>
        </authorList>
    </citation>
    <scope>NUCLEOTIDE SEQUENCE [LARGE SCALE GENOMIC DNA]</scope>
    <source>
        <strain evidence="2 3">WS1830</strain>
    </source>
</reference>
<feature type="transmembrane region" description="Helical" evidence="1">
    <location>
        <begin position="55"/>
        <end position="75"/>
    </location>
</feature>
<protein>
    <submittedName>
        <fullName evidence="2">Uncharacterized protein</fullName>
    </submittedName>
</protein>
<evidence type="ECO:0000256" key="1">
    <source>
        <dbReference type="SAM" id="Phobius"/>
    </source>
</evidence>
<keyword evidence="1" id="KW-0812">Transmembrane</keyword>
<dbReference type="EMBL" id="WBVX01000028">
    <property type="protein sequence ID" value="KAB2680242.1"/>
    <property type="molecule type" value="Genomic_DNA"/>
</dbReference>
<proteinExistence type="predicted"/>
<comment type="caution">
    <text evidence="2">The sequence shown here is derived from an EMBL/GenBank/DDBJ whole genome shotgun (WGS) entry which is preliminary data.</text>
</comment>